<reference evidence="3" key="1">
    <citation type="submission" date="2022-11" db="EMBL/GenBank/DDBJ databases">
        <title>Methylomonas rapida sp. nov., Carotenoid-Producing Obligate Methanotrophs with High Growth Characteristics and Biotechnological Potential.</title>
        <authorList>
            <person name="Tikhonova E.N."/>
            <person name="Suleimanov R.Z."/>
            <person name="Miroshnikov K."/>
            <person name="Oshkin I.Y."/>
            <person name="Belova S.E."/>
            <person name="Danilova O.V."/>
            <person name="Ashikhmin A."/>
            <person name="Konopkin A."/>
            <person name="But S.Y."/>
            <person name="Khmelenina V.N."/>
            <person name="Kuznetsov N."/>
            <person name="Pimenov N.V."/>
            <person name="Dedysh S.N."/>
        </authorList>
    </citation>
    <scope>NUCLEOTIDE SEQUENCE</scope>
    <source>
        <strain evidence="3">MP1</strain>
    </source>
</reference>
<dbReference type="GO" id="GO:0016757">
    <property type="term" value="F:glycosyltransferase activity"/>
    <property type="evidence" value="ECO:0007669"/>
    <property type="project" value="UniProtKB-KW"/>
</dbReference>
<feature type="domain" description="Glycosyltransferase subfamily 4-like N-terminal" evidence="2">
    <location>
        <begin position="63"/>
        <end position="185"/>
    </location>
</feature>
<keyword evidence="3" id="KW-0328">Glycosyltransferase</keyword>
<dbReference type="Pfam" id="PF13439">
    <property type="entry name" value="Glyco_transf_4"/>
    <property type="match status" value="1"/>
</dbReference>
<evidence type="ECO:0000313" key="4">
    <source>
        <dbReference type="Proteomes" id="UP001162780"/>
    </source>
</evidence>
<feature type="domain" description="Glycosyl transferase family 1" evidence="1">
    <location>
        <begin position="199"/>
        <end position="358"/>
    </location>
</feature>
<dbReference type="PANTHER" id="PTHR45947">
    <property type="entry name" value="SULFOQUINOVOSYL TRANSFERASE SQD2"/>
    <property type="match status" value="1"/>
</dbReference>
<dbReference type="InterPro" id="IPR028098">
    <property type="entry name" value="Glyco_trans_4-like_N"/>
</dbReference>
<sequence>MDINNAGKIGFLSASISRNSGGLYDAMRNLAIGLNSSHTFNVNVIGLNDIFTQEDMRGWGAVSVHNLNKIGPSSFGFAPKLIEFLLKSEIDILHSHGLWMYTSIASLKWAESSNKPYIISPHGMLDPWALKNSNLKKRLASFFYEAKHLKNASCIHALCEEEANSIREYGLRNPICIIPNGINTQNNKINSIPQWRRNIGYDKRILLFLGRLHPKKGVSELLDALVLTRDSNKLDNWNLVIAGWDQLSHEDFLKDKVKKLGLTEFVHFIGPQFNEDKAECYLCADAYILPSFSEGLPMTVLEAWSYGLPVIMTPQCNLPSGFNKNAAISVNPNAFSIKDGLINLFGMHNSELRSMGENGNLLVKSHFSWEFISNQMTDVYNWLLGNNSKPDCVHLK</sequence>
<accession>A0ABY7GLF2</accession>
<evidence type="ECO:0000259" key="1">
    <source>
        <dbReference type="Pfam" id="PF00534"/>
    </source>
</evidence>
<dbReference type="EMBL" id="CP113517">
    <property type="protein sequence ID" value="WAR45341.1"/>
    <property type="molecule type" value="Genomic_DNA"/>
</dbReference>
<evidence type="ECO:0000259" key="2">
    <source>
        <dbReference type="Pfam" id="PF13439"/>
    </source>
</evidence>
<proteinExistence type="predicted"/>
<name>A0ABY7GLF2_9GAMM</name>
<gene>
    <name evidence="3" type="ORF">NM686_002175</name>
</gene>
<dbReference type="EC" id="2.4.-.-" evidence="3"/>
<dbReference type="Proteomes" id="UP001162780">
    <property type="component" value="Chromosome"/>
</dbReference>
<dbReference type="InterPro" id="IPR050194">
    <property type="entry name" value="Glycosyltransferase_grp1"/>
</dbReference>
<protein>
    <submittedName>
        <fullName evidence="3">Glycosyltransferase</fullName>
        <ecNumber evidence="3">2.4.-.-</ecNumber>
    </submittedName>
</protein>
<dbReference type="InterPro" id="IPR001296">
    <property type="entry name" value="Glyco_trans_1"/>
</dbReference>
<dbReference type="SUPFAM" id="SSF53756">
    <property type="entry name" value="UDP-Glycosyltransferase/glycogen phosphorylase"/>
    <property type="match status" value="1"/>
</dbReference>
<keyword evidence="4" id="KW-1185">Reference proteome</keyword>
<dbReference type="Gene3D" id="3.40.50.2000">
    <property type="entry name" value="Glycogen Phosphorylase B"/>
    <property type="match status" value="2"/>
</dbReference>
<dbReference type="RefSeq" id="WP_255190314.1">
    <property type="nucleotide sequence ID" value="NZ_CP113517.1"/>
</dbReference>
<evidence type="ECO:0000313" key="3">
    <source>
        <dbReference type="EMBL" id="WAR45341.1"/>
    </source>
</evidence>
<keyword evidence="3" id="KW-0808">Transferase</keyword>
<dbReference type="PANTHER" id="PTHR45947:SF3">
    <property type="entry name" value="SULFOQUINOVOSYL TRANSFERASE SQD2"/>
    <property type="match status" value="1"/>
</dbReference>
<dbReference type="Pfam" id="PF00534">
    <property type="entry name" value="Glycos_transf_1"/>
    <property type="match status" value="1"/>
</dbReference>
<organism evidence="3 4">
    <name type="scientific">Methylomonas rapida</name>
    <dbReference type="NCBI Taxonomy" id="2963939"/>
    <lineage>
        <taxon>Bacteria</taxon>
        <taxon>Pseudomonadati</taxon>
        <taxon>Pseudomonadota</taxon>
        <taxon>Gammaproteobacteria</taxon>
        <taxon>Methylococcales</taxon>
        <taxon>Methylococcaceae</taxon>
        <taxon>Methylomonas</taxon>
    </lineage>
</organism>